<dbReference type="GO" id="GO:0005815">
    <property type="term" value="C:microtubule organizing center"/>
    <property type="evidence" value="ECO:0007669"/>
    <property type="project" value="TreeGrafter"/>
</dbReference>
<protein>
    <recommendedName>
        <fullName evidence="3">Doublecortin domain-containing protein</fullName>
    </recommendedName>
</protein>
<proteinExistence type="predicted"/>
<feature type="compositionally biased region" description="Basic and acidic residues" evidence="1">
    <location>
        <begin position="181"/>
        <end position="196"/>
    </location>
</feature>
<feature type="compositionally biased region" description="Basic and acidic residues" evidence="1">
    <location>
        <begin position="455"/>
        <end position="465"/>
    </location>
</feature>
<evidence type="ECO:0000313" key="5">
    <source>
        <dbReference type="Proteomes" id="UP000483820"/>
    </source>
</evidence>
<feature type="region of interest" description="Disordered" evidence="1">
    <location>
        <begin position="328"/>
        <end position="465"/>
    </location>
</feature>
<dbReference type="CTD" id="9797595"/>
<feature type="region of interest" description="Disordered" evidence="1">
    <location>
        <begin position="1"/>
        <end position="22"/>
    </location>
</feature>
<dbReference type="SMART" id="SM00537">
    <property type="entry name" value="DCX"/>
    <property type="match status" value="1"/>
</dbReference>
<feature type="compositionally biased region" description="Acidic residues" evidence="1">
    <location>
        <begin position="379"/>
        <end position="435"/>
    </location>
</feature>
<dbReference type="SUPFAM" id="SSF89837">
    <property type="entry name" value="Doublecortin (DC)"/>
    <property type="match status" value="1"/>
</dbReference>
<dbReference type="GO" id="GO:0097546">
    <property type="term" value="C:ciliary base"/>
    <property type="evidence" value="ECO:0007669"/>
    <property type="project" value="EnsemblMetazoa"/>
</dbReference>
<dbReference type="Proteomes" id="UP000483820">
    <property type="component" value="Chromosome II"/>
</dbReference>
<sequence>MPTPSTKKKVKKVAEDPLSSSGVSSLSGISAYNIRKISIYKNGDRYHRGVKFVINPRVVKDMEPLLNQINDRIELSHGAKKLYTTDGKVVGSIKELEDGKIYVAASAQFIPMRYGEFSEKVWKPPSRKHSPIMSSDRIKTARTRSQDPSRRRQPQNSGNATGTTTQNSGSGVQRSRSVRTLAEDRKSRRDNSHDIRTNVNGSTVKKPAVPKFDQPRPKAPVPKQSIPKPRKTLPASTTTAKKPPTPKRKISKKVLGAAAGVGVTVVGAAALGAVAAASKKTKPPTPKPKPIPTGVSVSSTTSSIMPVPNVESGAAEILEFPEEEKKIDVAMIHRSPTPPVVPSRSASAKSIKKPETPAADRSAKILEAKSVSQQPTPEESSEEEDEGHEDDEDVEDDEEEAGSDEVEEPSDEEEGDDDEEDEEEEEEEEGEEEDESRIGTPASRKSSSAVSSAGSHDDKDKDAKK</sequence>
<evidence type="ECO:0000259" key="3">
    <source>
        <dbReference type="PROSITE" id="PS50309"/>
    </source>
</evidence>
<feature type="domain" description="Doublecortin" evidence="3">
    <location>
        <begin position="35"/>
        <end position="115"/>
    </location>
</feature>
<feature type="compositionally biased region" description="Low complexity" evidence="1">
    <location>
        <begin position="232"/>
        <end position="242"/>
    </location>
</feature>
<dbReference type="CDD" id="cd01617">
    <property type="entry name" value="DCX"/>
    <property type="match status" value="1"/>
</dbReference>
<dbReference type="InterPro" id="IPR036572">
    <property type="entry name" value="Doublecortin_dom_sf"/>
</dbReference>
<reference evidence="4 5" key="1">
    <citation type="submission" date="2019-12" db="EMBL/GenBank/DDBJ databases">
        <title>Chromosome-level assembly of the Caenorhabditis remanei genome.</title>
        <authorList>
            <person name="Teterina A.A."/>
            <person name="Willis J.H."/>
            <person name="Phillips P.C."/>
        </authorList>
    </citation>
    <scope>NUCLEOTIDE SEQUENCE [LARGE SCALE GENOMIC DNA]</scope>
    <source>
        <strain evidence="4 5">PX506</strain>
        <tissue evidence="4">Whole organism</tissue>
    </source>
</reference>
<feature type="region of interest" description="Disordered" evidence="1">
    <location>
        <begin position="122"/>
        <end position="250"/>
    </location>
</feature>
<dbReference type="InterPro" id="IPR003533">
    <property type="entry name" value="Doublecortin_dom"/>
</dbReference>
<dbReference type="Gene3D" id="3.10.20.230">
    <property type="entry name" value="Doublecortin domain"/>
    <property type="match status" value="1"/>
</dbReference>
<comment type="caution">
    <text evidence="4">The sequence shown here is derived from an EMBL/GenBank/DDBJ whole genome shotgun (WGS) entry which is preliminary data.</text>
</comment>
<dbReference type="FunFam" id="3.10.20.230:FF:000022">
    <property type="entry name" value="Double-cortin, putative"/>
    <property type="match status" value="1"/>
</dbReference>
<dbReference type="PROSITE" id="PS50309">
    <property type="entry name" value="DC"/>
    <property type="match status" value="1"/>
</dbReference>
<dbReference type="GO" id="GO:0035556">
    <property type="term" value="P:intracellular signal transduction"/>
    <property type="evidence" value="ECO:0007669"/>
    <property type="project" value="InterPro"/>
</dbReference>
<name>A0A6A5HF51_CAERE</name>
<feature type="compositionally biased region" description="Polar residues" evidence="1">
    <location>
        <begin position="158"/>
        <end position="167"/>
    </location>
</feature>
<dbReference type="PANTHER" id="PTHR23004:SF11">
    <property type="entry name" value="PROTEIN RPI-1"/>
    <property type="match status" value="1"/>
</dbReference>
<evidence type="ECO:0000256" key="1">
    <source>
        <dbReference type="SAM" id="MobiDB-lite"/>
    </source>
</evidence>
<dbReference type="KEGG" id="crq:GCK72_005762"/>
<keyword evidence="2" id="KW-0812">Transmembrane</keyword>
<dbReference type="GeneID" id="9797595"/>
<feature type="compositionally biased region" description="Basic residues" evidence="1">
    <location>
        <begin position="1"/>
        <end position="11"/>
    </location>
</feature>
<dbReference type="EMBL" id="WUAV01000002">
    <property type="protein sequence ID" value="KAF1765809.1"/>
    <property type="molecule type" value="Genomic_DNA"/>
</dbReference>
<accession>A0A6A5HF51</accession>
<organism evidence="4 5">
    <name type="scientific">Caenorhabditis remanei</name>
    <name type="common">Caenorhabditis vulgaris</name>
    <dbReference type="NCBI Taxonomy" id="31234"/>
    <lineage>
        <taxon>Eukaryota</taxon>
        <taxon>Metazoa</taxon>
        <taxon>Ecdysozoa</taxon>
        <taxon>Nematoda</taxon>
        <taxon>Chromadorea</taxon>
        <taxon>Rhabditida</taxon>
        <taxon>Rhabditina</taxon>
        <taxon>Rhabditomorpha</taxon>
        <taxon>Rhabditoidea</taxon>
        <taxon>Rhabditidae</taxon>
        <taxon>Peloderinae</taxon>
        <taxon>Caenorhabditis</taxon>
    </lineage>
</organism>
<feature type="compositionally biased region" description="Low complexity" evidence="1">
    <location>
        <begin position="442"/>
        <end position="454"/>
    </location>
</feature>
<dbReference type="RefSeq" id="XP_003102508.2">
    <property type="nucleotide sequence ID" value="XM_003102460.2"/>
</dbReference>
<feature type="compositionally biased region" description="Basic and acidic residues" evidence="1">
    <location>
        <begin position="136"/>
        <end position="150"/>
    </location>
</feature>
<dbReference type="AlphaFoldDB" id="A0A6A5HF51"/>
<evidence type="ECO:0000313" key="4">
    <source>
        <dbReference type="EMBL" id="KAF1765809.1"/>
    </source>
</evidence>
<dbReference type="GO" id="GO:0035869">
    <property type="term" value="C:ciliary transition zone"/>
    <property type="evidence" value="ECO:0007669"/>
    <property type="project" value="EnsemblMetazoa"/>
</dbReference>
<feature type="region of interest" description="Disordered" evidence="1">
    <location>
        <begin position="275"/>
        <end position="308"/>
    </location>
</feature>
<feature type="transmembrane region" description="Helical" evidence="2">
    <location>
        <begin position="254"/>
        <end position="277"/>
    </location>
</feature>
<keyword evidence="2" id="KW-1133">Transmembrane helix</keyword>
<dbReference type="GO" id="GO:0005879">
    <property type="term" value="C:axonemal microtubule"/>
    <property type="evidence" value="ECO:0007669"/>
    <property type="project" value="EnsemblMetazoa"/>
</dbReference>
<keyword evidence="2" id="KW-0472">Membrane</keyword>
<gene>
    <name evidence="4" type="ORF">GCK72_005762</name>
</gene>
<dbReference type="Pfam" id="PF03607">
    <property type="entry name" value="DCX"/>
    <property type="match status" value="1"/>
</dbReference>
<evidence type="ECO:0000256" key="2">
    <source>
        <dbReference type="SAM" id="Phobius"/>
    </source>
</evidence>
<feature type="compositionally biased region" description="Low complexity" evidence="1">
    <location>
        <begin position="292"/>
        <end position="303"/>
    </location>
</feature>
<feature type="compositionally biased region" description="Low complexity" evidence="1">
    <location>
        <begin position="168"/>
        <end position="179"/>
    </location>
</feature>
<dbReference type="PANTHER" id="PTHR23004">
    <property type="entry name" value="DOUBLECORTIN DOMAIN CONTAINING 2"/>
    <property type="match status" value="1"/>
</dbReference>